<dbReference type="Proteomes" id="UP000480684">
    <property type="component" value="Unassembled WGS sequence"/>
</dbReference>
<proteinExistence type="inferred from homology"/>
<gene>
    <name evidence="3" type="ORF">G4223_14770</name>
</gene>
<evidence type="ECO:0000256" key="1">
    <source>
        <dbReference type="ARBA" id="ARBA00010690"/>
    </source>
</evidence>
<comment type="similarity">
    <text evidence="1">Belongs to the type III secretion exporter family.</text>
</comment>
<dbReference type="GO" id="GO:0005886">
    <property type="term" value="C:plasma membrane"/>
    <property type="evidence" value="ECO:0007669"/>
    <property type="project" value="TreeGrafter"/>
</dbReference>
<dbReference type="PANTHER" id="PTHR30531">
    <property type="entry name" value="FLAGELLAR BIOSYNTHETIC PROTEIN FLHB"/>
    <property type="match status" value="1"/>
</dbReference>
<feature type="region of interest" description="Disordered" evidence="2">
    <location>
        <begin position="1"/>
        <end position="27"/>
    </location>
</feature>
<feature type="compositionally biased region" description="Basic and acidic residues" evidence="2">
    <location>
        <begin position="1"/>
        <end position="13"/>
    </location>
</feature>
<dbReference type="Pfam" id="PF01312">
    <property type="entry name" value="Bac_export_2"/>
    <property type="match status" value="1"/>
</dbReference>
<dbReference type="InterPro" id="IPR006135">
    <property type="entry name" value="T3SS_substrate_exporter"/>
</dbReference>
<protein>
    <submittedName>
        <fullName evidence="3">EscU/YscU/HrcU family type III secretion system export apparatus switch protein</fullName>
    </submittedName>
</protein>
<evidence type="ECO:0000313" key="4">
    <source>
        <dbReference type="Proteomes" id="UP000480684"/>
    </source>
</evidence>
<dbReference type="GO" id="GO:0009306">
    <property type="term" value="P:protein secretion"/>
    <property type="evidence" value="ECO:0007669"/>
    <property type="project" value="InterPro"/>
</dbReference>
<accession>A0A7C9QX37</accession>
<dbReference type="AlphaFoldDB" id="A0A7C9QX37"/>
<dbReference type="Gene3D" id="3.40.1690.10">
    <property type="entry name" value="secretion proteins EscU"/>
    <property type="match status" value="1"/>
</dbReference>
<sequence>MGSGHDLWDERAEQAAGQAEAEVRSRAKRPVAVALQYDPDRADAPTVTASGKGALAEQILNLAFANGVKVRTDPDLAQVLAAVEVDTVIPIEAFAAVAEILAYVYRANNRAVPVPPQAEASA</sequence>
<dbReference type="PANTHER" id="PTHR30531:SF12">
    <property type="entry name" value="FLAGELLAR BIOSYNTHETIC PROTEIN FLHB"/>
    <property type="match status" value="1"/>
</dbReference>
<dbReference type="EMBL" id="JAAIYP010000039">
    <property type="protein sequence ID" value="NFV81376.1"/>
    <property type="molecule type" value="Genomic_DNA"/>
</dbReference>
<keyword evidence="4" id="KW-1185">Reference proteome</keyword>
<dbReference type="RefSeq" id="WP_163681348.1">
    <property type="nucleotide sequence ID" value="NZ_JAAIYP010000039.1"/>
</dbReference>
<dbReference type="SUPFAM" id="SSF160544">
    <property type="entry name" value="EscU C-terminal domain-like"/>
    <property type="match status" value="1"/>
</dbReference>
<reference evidence="3 4" key="1">
    <citation type="submission" date="2020-02" db="EMBL/GenBank/DDBJ databases">
        <authorList>
            <person name="Dziuba M."/>
            <person name="Kuznetsov B."/>
            <person name="Mardanov A."/>
            <person name="Ravin N."/>
            <person name="Grouzdev D."/>
        </authorList>
    </citation>
    <scope>NUCLEOTIDE SEQUENCE [LARGE SCALE GENOMIC DNA]</scope>
    <source>
        <strain evidence="3 4">SpK</strain>
    </source>
</reference>
<dbReference type="InterPro" id="IPR029025">
    <property type="entry name" value="T3SS_substrate_exporter_C"/>
</dbReference>
<evidence type="ECO:0000313" key="3">
    <source>
        <dbReference type="EMBL" id="NFV81376.1"/>
    </source>
</evidence>
<name>A0A7C9QX37_9PROT</name>
<evidence type="ECO:0000256" key="2">
    <source>
        <dbReference type="SAM" id="MobiDB-lite"/>
    </source>
</evidence>
<organism evidence="3 4">
    <name type="scientific">Magnetospirillum aberrantis SpK</name>
    <dbReference type="NCBI Taxonomy" id="908842"/>
    <lineage>
        <taxon>Bacteria</taxon>
        <taxon>Pseudomonadati</taxon>
        <taxon>Pseudomonadota</taxon>
        <taxon>Alphaproteobacteria</taxon>
        <taxon>Rhodospirillales</taxon>
        <taxon>Rhodospirillaceae</taxon>
        <taxon>Magnetospirillum</taxon>
    </lineage>
</organism>
<comment type="caution">
    <text evidence="3">The sequence shown here is derived from an EMBL/GenBank/DDBJ whole genome shotgun (WGS) entry which is preliminary data.</text>
</comment>